<evidence type="ECO:0000256" key="8">
    <source>
        <dbReference type="ARBA" id="ARBA00023077"/>
    </source>
</evidence>
<dbReference type="Gene3D" id="2.170.130.10">
    <property type="entry name" value="TonB-dependent receptor, plug domain"/>
    <property type="match status" value="1"/>
</dbReference>
<comment type="caution">
    <text evidence="16">The sequence shown here is derived from an EMBL/GenBank/DDBJ whole genome shotgun (WGS) entry which is preliminary data.</text>
</comment>
<dbReference type="InterPro" id="IPR036942">
    <property type="entry name" value="Beta-barrel_TonB_sf"/>
</dbReference>
<dbReference type="RefSeq" id="WP_380941683.1">
    <property type="nucleotide sequence ID" value="NZ_JBHUFC010000023.1"/>
</dbReference>
<evidence type="ECO:0000256" key="7">
    <source>
        <dbReference type="ARBA" id="ARBA00023065"/>
    </source>
</evidence>
<keyword evidence="17" id="KW-1185">Reference proteome</keyword>
<dbReference type="SUPFAM" id="SSF56935">
    <property type="entry name" value="Porins"/>
    <property type="match status" value="1"/>
</dbReference>
<evidence type="ECO:0000256" key="6">
    <source>
        <dbReference type="ARBA" id="ARBA00023004"/>
    </source>
</evidence>
<dbReference type="PROSITE" id="PS52016">
    <property type="entry name" value="TONB_DEPENDENT_REC_3"/>
    <property type="match status" value="1"/>
</dbReference>
<keyword evidence="13" id="KW-0732">Signal</keyword>
<dbReference type="PANTHER" id="PTHR32552">
    <property type="entry name" value="FERRICHROME IRON RECEPTOR-RELATED"/>
    <property type="match status" value="1"/>
</dbReference>
<evidence type="ECO:0000259" key="14">
    <source>
        <dbReference type="Pfam" id="PF00593"/>
    </source>
</evidence>
<dbReference type="Gene3D" id="2.40.170.20">
    <property type="entry name" value="TonB-dependent receptor, beta-barrel domain"/>
    <property type="match status" value="1"/>
</dbReference>
<protein>
    <submittedName>
        <fullName evidence="16">TonB-dependent receptor</fullName>
    </submittedName>
</protein>
<keyword evidence="7" id="KW-0406">Ion transport</keyword>
<evidence type="ECO:0000256" key="9">
    <source>
        <dbReference type="ARBA" id="ARBA00023136"/>
    </source>
</evidence>
<evidence type="ECO:0000256" key="2">
    <source>
        <dbReference type="ARBA" id="ARBA00022448"/>
    </source>
</evidence>
<feature type="signal peptide" evidence="13">
    <location>
        <begin position="1"/>
        <end position="26"/>
    </location>
</feature>
<evidence type="ECO:0000256" key="13">
    <source>
        <dbReference type="SAM" id="SignalP"/>
    </source>
</evidence>
<keyword evidence="4" id="KW-0410">Iron transport</keyword>
<evidence type="ECO:0000256" key="11">
    <source>
        <dbReference type="PROSITE-ProRule" id="PRU01360"/>
    </source>
</evidence>
<keyword evidence="8 12" id="KW-0798">TonB box</keyword>
<sequence>MKSVRSQAILAGGISLLAFVAAPAWAQVAAGPNATAQDQAAPAPDAAVQDDGTTGDIVVTARRRSESLNNVPVVVSVVGQAELTNNNANDLSKIGELTPTVIVGAYKSNGGGSIAIRGISSPANQAGFEQAVSVAIDGVQTSDGRIAQLGIFDVQQVEVLKGPQALLFGKNNTAGVISIATADPGDRLEVSGRASYEFVGDELTTEAAISGPLADTFGARLAVRYRNLDGWLRNTAQPIANPFYRAATGAPVGAAQLPGTSDTRPGDKEILARLTLKGEPADNVTFRFKSFYAHNKDAGPGTATQNIGPCSGPNPRMYGIADPAADCVVDNRTTIGDLAPAIAATFRNGNPDGKAFGKLTVMTQMVELGWKPGNIAIDSTTGYNFTKYKFFSGLDQTSYSQLAFFNEQRAEQFSQELRLTSDFAGPFNVMAGGFYQTSRLHDNNDVKLNDGSYNAAANRFVTYEDLNVQTGNTLSAFAQAIVKPIPSIEIAGGARYTRERKTFDKRNLYGIGTFATQTTLYPGSTQLGVLHGEFEDSNVSPEATVTWRPTSDLTIFGAYRTGFKSGGFGLTSPLQTGTRIGDADFGSEKAKGYEAGVKGLFLDGKLRMTLAAFSYKFSDLQVNTYDPARVAYTINNAGTVRQRGGEAELNFEPSRYFRVHGAIAYTHNRFKNFIGQCYGYAFPTGTVRATAVAPANCSFVNATALTLQQDFGGRAPARSPDWAGNGGAEVSIPLGDYKIALTGDAFYSSGYYAAETMAPATYQNSFWRFNASARLAEVDDRWAISLIGRNLGNKYYLLYAADRTGGASVPGTISEQRGVVARGREISIQLSGKF</sequence>
<dbReference type="Proteomes" id="UP001597283">
    <property type="component" value="Unassembled WGS sequence"/>
</dbReference>
<accession>A0ABW4NID1</accession>
<keyword evidence="6" id="KW-0408">Iron</keyword>
<evidence type="ECO:0000256" key="5">
    <source>
        <dbReference type="ARBA" id="ARBA00022692"/>
    </source>
</evidence>
<keyword evidence="9 11" id="KW-0472">Membrane</keyword>
<reference evidence="17" key="1">
    <citation type="journal article" date="2019" name="Int. J. Syst. Evol. Microbiol.">
        <title>The Global Catalogue of Microorganisms (GCM) 10K type strain sequencing project: providing services to taxonomists for standard genome sequencing and annotation.</title>
        <authorList>
            <consortium name="The Broad Institute Genomics Platform"/>
            <consortium name="The Broad Institute Genome Sequencing Center for Infectious Disease"/>
            <person name="Wu L."/>
            <person name="Ma J."/>
        </authorList>
    </citation>
    <scope>NUCLEOTIDE SEQUENCE [LARGE SCALE GENOMIC DNA]</scope>
    <source>
        <strain evidence="17">Q85</strain>
    </source>
</reference>
<dbReference type="InterPro" id="IPR000531">
    <property type="entry name" value="Beta-barrel_TonB"/>
</dbReference>
<feature type="domain" description="TonB-dependent receptor-like beta-barrel" evidence="14">
    <location>
        <begin position="376"/>
        <end position="791"/>
    </location>
</feature>
<name>A0ABW4NID1_9SPHN</name>
<evidence type="ECO:0000256" key="1">
    <source>
        <dbReference type="ARBA" id="ARBA00004571"/>
    </source>
</evidence>
<dbReference type="Pfam" id="PF07715">
    <property type="entry name" value="Plug"/>
    <property type="match status" value="1"/>
</dbReference>
<evidence type="ECO:0000256" key="3">
    <source>
        <dbReference type="ARBA" id="ARBA00022452"/>
    </source>
</evidence>
<dbReference type="PANTHER" id="PTHR32552:SF81">
    <property type="entry name" value="TONB-DEPENDENT OUTER MEMBRANE RECEPTOR"/>
    <property type="match status" value="1"/>
</dbReference>
<gene>
    <name evidence="16" type="ORF">ACFSC3_18815</name>
</gene>
<keyword evidence="3 11" id="KW-1134">Transmembrane beta strand</keyword>
<proteinExistence type="inferred from homology"/>
<dbReference type="InterPro" id="IPR012910">
    <property type="entry name" value="Plug_dom"/>
</dbReference>
<dbReference type="InterPro" id="IPR037066">
    <property type="entry name" value="Plug_dom_sf"/>
</dbReference>
<evidence type="ECO:0000259" key="15">
    <source>
        <dbReference type="Pfam" id="PF07715"/>
    </source>
</evidence>
<keyword evidence="10 11" id="KW-0998">Cell outer membrane</keyword>
<keyword evidence="2 11" id="KW-0813">Transport</keyword>
<dbReference type="InterPro" id="IPR039426">
    <property type="entry name" value="TonB-dep_rcpt-like"/>
</dbReference>
<evidence type="ECO:0000256" key="4">
    <source>
        <dbReference type="ARBA" id="ARBA00022496"/>
    </source>
</evidence>
<evidence type="ECO:0000313" key="16">
    <source>
        <dbReference type="EMBL" id="MFD1789611.1"/>
    </source>
</evidence>
<keyword evidence="5 11" id="KW-0812">Transmembrane</keyword>
<evidence type="ECO:0000256" key="10">
    <source>
        <dbReference type="ARBA" id="ARBA00023237"/>
    </source>
</evidence>
<dbReference type="EMBL" id="JBHUFC010000023">
    <property type="protein sequence ID" value="MFD1789611.1"/>
    <property type="molecule type" value="Genomic_DNA"/>
</dbReference>
<feature type="domain" description="TonB-dependent receptor plug" evidence="15">
    <location>
        <begin position="68"/>
        <end position="176"/>
    </location>
</feature>
<organism evidence="16 17">
    <name type="scientific">Sphingomonas floccifaciens</name>
    <dbReference type="NCBI Taxonomy" id="1844115"/>
    <lineage>
        <taxon>Bacteria</taxon>
        <taxon>Pseudomonadati</taxon>
        <taxon>Pseudomonadota</taxon>
        <taxon>Alphaproteobacteria</taxon>
        <taxon>Sphingomonadales</taxon>
        <taxon>Sphingomonadaceae</taxon>
        <taxon>Sphingomonas</taxon>
    </lineage>
</organism>
<comment type="subcellular location">
    <subcellularLocation>
        <location evidence="1 11">Cell outer membrane</location>
        <topology evidence="1 11">Multi-pass membrane protein</topology>
    </subcellularLocation>
</comment>
<dbReference type="Pfam" id="PF00593">
    <property type="entry name" value="TonB_dep_Rec_b-barrel"/>
    <property type="match status" value="1"/>
</dbReference>
<feature type="chain" id="PRO_5047108917" evidence="13">
    <location>
        <begin position="27"/>
        <end position="834"/>
    </location>
</feature>
<comment type="similarity">
    <text evidence="11 12">Belongs to the TonB-dependent receptor family.</text>
</comment>
<evidence type="ECO:0000256" key="12">
    <source>
        <dbReference type="RuleBase" id="RU003357"/>
    </source>
</evidence>
<evidence type="ECO:0000313" key="17">
    <source>
        <dbReference type="Proteomes" id="UP001597283"/>
    </source>
</evidence>
<keyword evidence="16" id="KW-0675">Receptor</keyword>